<dbReference type="WBParaSite" id="SPAL_0000001200.1">
    <property type="protein sequence ID" value="SPAL_0000001200.1"/>
    <property type="gene ID" value="SPAL_0000001200"/>
</dbReference>
<evidence type="ECO:0000313" key="2">
    <source>
        <dbReference type="WBParaSite" id="SPAL_0000001200.1"/>
    </source>
</evidence>
<reference evidence="2" key="1">
    <citation type="submission" date="2017-02" db="UniProtKB">
        <authorList>
            <consortium name="WormBaseParasite"/>
        </authorList>
    </citation>
    <scope>IDENTIFICATION</scope>
</reference>
<keyword evidence="1" id="KW-1185">Reference proteome</keyword>
<evidence type="ECO:0000313" key="1">
    <source>
        <dbReference type="Proteomes" id="UP000046392"/>
    </source>
</evidence>
<proteinExistence type="predicted"/>
<sequence length="77" mass="8295">MIIDGSADNSKKADVSNHGIRLLIINKSFKSIMIKGLHGFLVGKATSARVEVAAMLAALEESCNMEKVLILGDNTMY</sequence>
<dbReference type="Proteomes" id="UP000046392">
    <property type="component" value="Unplaced"/>
</dbReference>
<protein>
    <submittedName>
        <fullName evidence="2">RNase H domain-containing protein</fullName>
    </submittedName>
</protein>
<dbReference type="AlphaFoldDB" id="A0A0N5B1Q7"/>
<name>A0A0N5B1Q7_STREA</name>
<organism evidence="1 2">
    <name type="scientific">Strongyloides papillosus</name>
    <name type="common">Intestinal threadworm</name>
    <dbReference type="NCBI Taxonomy" id="174720"/>
    <lineage>
        <taxon>Eukaryota</taxon>
        <taxon>Metazoa</taxon>
        <taxon>Ecdysozoa</taxon>
        <taxon>Nematoda</taxon>
        <taxon>Chromadorea</taxon>
        <taxon>Rhabditida</taxon>
        <taxon>Tylenchina</taxon>
        <taxon>Panagrolaimomorpha</taxon>
        <taxon>Strongyloidoidea</taxon>
        <taxon>Strongyloididae</taxon>
        <taxon>Strongyloides</taxon>
    </lineage>
</organism>
<accession>A0A0N5B1Q7</accession>